<organism evidence="2 3">
    <name type="scientific">Pyronema omphalodes (strain CBS 100304)</name>
    <name type="common">Pyronema confluens</name>
    <dbReference type="NCBI Taxonomy" id="1076935"/>
    <lineage>
        <taxon>Eukaryota</taxon>
        <taxon>Fungi</taxon>
        <taxon>Dikarya</taxon>
        <taxon>Ascomycota</taxon>
        <taxon>Pezizomycotina</taxon>
        <taxon>Pezizomycetes</taxon>
        <taxon>Pezizales</taxon>
        <taxon>Pyronemataceae</taxon>
        <taxon>Pyronema</taxon>
    </lineage>
</organism>
<dbReference type="Proteomes" id="UP000018144">
    <property type="component" value="Unassembled WGS sequence"/>
</dbReference>
<dbReference type="OrthoDB" id="2100652at2759"/>
<dbReference type="OMA" id="EFLIHEW"/>
<dbReference type="Pfam" id="PF08695">
    <property type="entry name" value="Coa1"/>
    <property type="match status" value="1"/>
</dbReference>
<dbReference type="eggNOG" id="ENOG502RZQV">
    <property type="taxonomic scope" value="Eukaryota"/>
</dbReference>
<evidence type="ECO:0000313" key="2">
    <source>
        <dbReference type="EMBL" id="CCX34940.1"/>
    </source>
</evidence>
<keyword evidence="1" id="KW-0812">Transmembrane</keyword>
<keyword evidence="1" id="KW-0472">Membrane</keyword>
<dbReference type="STRING" id="1076935.U4LSI4"/>
<name>U4LSI4_PYROM</name>
<dbReference type="EMBL" id="HF936670">
    <property type="protein sequence ID" value="CCX34940.1"/>
    <property type="molecule type" value="Genomic_DNA"/>
</dbReference>
<sequence>MFRPQLLRNAAPTLRRTLTVHAKTGGNPFITRRADRALPDPSSSRRKLFYTIPIFGAGTALTCWVIFNYQKMSSSVVASTLYSLRVHPRAREVLGDEIAFAQYLPIISGKMDQLHGEIDITYKVRGKKQNGTVRFRSTRKGRMGLFDTDVWTLETADGQVIQLLEGGHAAPSSE</sequence>
<dbReference type="PANTHER" id="PTHR28523">
    <property type="entry name" value="CYTOCHROME C OXIDASE ASSEMBLY FACTOR 1"/>
    <property type="match status" value="1"/>
</dbReference>
<evidence type="ECO:0000313" key="3">
    <source>
        <dbReference type="Proteomes" id="UP000018144"/>
    </source>
</evidence>
<dbReference type="GO" id="GO:0033617">
    <property type="term" value="P:mitochondrial respiratory chain complex IV assembly"/>
    <property type="evidence" value="ECO:0007669"/>
    <property type="project" value="InterPro"/>
</dbReference>
<dbReference type="InterPro" id="IPR042432">
    <property type="entry name" value="Coa1_fungi"/>
</dbReference>
<dbReference type="GO" id="GO:0005743">
    <property type="term" value="C:mitochondrial inner membrane"/>
    <property type="evidence" value="ECO:0007669"/>
    <property type="project" value="TreeGrafter"/>
</dbReference>
<keyword evidence="1" id="KW-1133">Transmembrane helix</keyword>
<dbReference type="PANTHER" id="PTHR28523:SF1">
    <property type="entry name" value="CYTOCHROME C OXIDASE ASSEMBLY FACTOR 1"/>
    <property type="match status" value="1"/>
</dbReference>
<proteinExistence type="predicted"/>
<dbReference type="AlphaFoldDB" id="U4LSI4"/>
<feature type="transmembrane region" description="Helical" evidence="1">
    <location>
        <begin position="48"/>
        <end position="67"/>
    </location>
</feature>
<protein>
    <submittedName>
        <fullName evidence="2">Similar to Cytochrome oxidase assembly protein 1 acc. no. P40452</fullName>
    </submittedName>
</protein>
<keyword evidence="3" id="KW-1185">Reference proteome</keyword>
<accession>U4LSI4</accession>
<evidence type="ECO:0000256" key="1">
    <source>
        <dbReference type="SAM" id="Phobius"/>
    </source>
</evidence>
<reference evidence="2 3" key="1">
    <citation type="journal article" date="2013" name="PLoS Genet.">
        <title>The genome and development-dependent transcriptomes of Pyronema confluens: a window into fungal evolution.</title>
        <authorList>
            <person name="Traeger S."/>
            <person name="Altegoer F."/>
            <person name="Freitag M."/>
            <person name="Gabaldon T."/>
            <person name="Kempken F."/>
            <person name="Kumar A."/>
            <person name="Marcet-Houben M."/>
            <person name="Poggeler S."/>
            <person name="Stajich J.E."/>
            <person name="Nowrousian M."/>
        </authorList>
    </citation>
    <scope>NUCLEOTIDE SEQUENCE [LARGE SCALE GENOMIC DNA]</scope>
    <source>
        <strain evidence="3">CBS 100304</strain>
        <tissue evidence="2">Vegetative mycelium</tissue>
    </source>
</reference>
<gene>
    <name evidence="2" type="ORF">PCON_04616</name>
</gene>
<dbReference type="InterPro" id="IPR014807">
    <property type="entry name" value="Coa1"/>
</dbReference>